<organism evidence="1 2">
    <name type="scientific">Paenibacillus radicis</name>
    <name type="common">ex Xue et al. 2023</name>
    <dbReference type="NCBI Taxonomy" id="2972489"/>
    <lineage>
        <taxon>Bacteria</taxon>
        <taxon>Bacillati</taxon>
        <taxon>Bacillota</taxon>
        <taxon>Bacilli</taxon>
        <taxon>Bacillales</taxon>
        <taxon>Paenibacillaceae</taxon>
        <taxon>Paenibacillus</taxon>
    </lineage>
</organism>
<evidence type="ECO:0000313" key="1">
    <source>
        <dbReference type="EMBL" id="MCR8631255.1"/>
    </source>
</evidence>
<keyword evidence="2" id="KW-1185">Reference proteome</keyword>
<dbReference type="EMBL" id="JANQBD010000005">
    <property type="protein sequence ID" value="MCR8631255.1"/>
    <property type="molecule type" value="Genomic_DNA"/>
</dbReference>
<comment type="caution">
    <text evidence="1">The sequence shown here is derived from an EMBL/GenBank/DDBJ whole genome shotgun (WGS) entry which is preliminary data.</text>
</comment>
<reference evidence="1 2" key="1">
    <citation type="submission" date="2022-08" db="EMBL/GenBank/DDBJ databases">
        <title>Paenibacillus endoradicis sp. nov., Paenibacillus radicibacter sp. nov and Paenibacillus pararadicis sp. nov., three cold-adapted plant growth-promoting bacteria isolated from root of Larix gmelinii in Great Khingan.</title>
        <authorList>
            <person name="Xue H."/>
        </authorList>
    </citation>
    <scope>NUCLEOTIDE SEQUENCE [LARGE SCALE GENOMIC DNA]</scope>
    <source>
        <strain evidence="1 2">N5-1-1-5</strain>
    </source>
</reference>
<name>A0ABT1YDI5_9BACL</name>
<protein>
    <submittedName>
        <fullName evidence="1">Uncharacterized protein</fullName>
    </submittedName>
</protein>
<proteinExistence type="predicted"/>
<evidence type="ECO:0000313" key="2">
    <source>
        <dbReference type="Proteomes" id="UP001300012"/>
    </source>
</evidence>
<gene>
    <name evidence="1" type="ORF">NV381_08585</name>
</gene>
<accession>A0ABT1YDI5</accession>
<dbReference type="RefSeq" id="WP_258212858.1">
    <property type="nucleotide sequence ID" value="NZ_JANQBD010000005.1"/>
</dbReference>
<dbReference type="SUPFAM" id="SSF48208">
    <property type="entry name" value="Six-hairpin glycosidases"/>
    <property type="match status" value="1"/>
</dbReference>
<dbReference type="InterPro" id="IPR008928">
    <property type="entry name" value="6-hairpin_glycosidase_sf"/>
</dbReference>
<dbReference type="Proteomes" id="UP001300012">
    <property type="component" value="Unassembled WGS sequence"/>
</dbReference>
<sequence length="707" mass="79545">MHLYAIASRTKQQRAELKVSEAGPELALLSEGKETPYYSGFLNDMLVYSSGKPWRSDLAGLQNVQVSSRDDGGTNNDTNHMSNRMIQISGTLGALSFSMALLFDEQDAFKLHVAWTNTTDQTLHDVAAGIQFSLPKREKEIITIPGVIYNNNPSSDPQRLVPRLGTGEHKGVIVEEHRLPIPCVNIEWKEAGESRYLSLLSIPAYVEGLDGTVHYGSLGAIQEENGSVLAAMSGVLMFNGDKDICYMGKSKSEPYSGGYLDFMPGFTLAKEYTLDWGTISTPGRGFREIVRKGLDIFQLEGSKPLSLEEIIKLKTNAMDDRWRTNEEGAAGYVKFSDSNSFGNVSKRPLHYMYGWTGQCLKLAWCDARQGFAQGEEVRISRCKQAVDFYLRASRTDLPGIRRSSYRIEDGQWDDFSLNKQPVIASRASGETIADLAEIVLLFQDQGRDIPASWVEAIRESADFYVSGVLTSGIFPAAWLMDGTPADEMITAAGVPCLIALVKAYRVLGDELYLAAAEAAMQRYYELHAETFERPFARSTLDAKCEDKEAGMYFFLAAYELFILTSKQQYGEWAELSADWLLTFVYMWKPAYDKGSKFEEVDFNAIGWPTVSVQNHHLDVFFPTYELWKFGRLTGKRQYERIGQLSFDAMGQGICREQGDWSFTVIGEQGEGFFQTRWHHRGHSNKWNPSWVIATVLHNALRFQEEIE</sequence>